<reference evidence="7 8" key="1">
    <citation type="journal article" date="2021" name="BMC Biol.">
        <title>Horizontally acquired antibacterial genes associated with adaptive radiation of ladybird beetles.</title>
        <authorList>
            <person name="Li H.S."/>
            <person name="Tang X.F."/>
            <person name="Huang Y.H."/>
            <person name="Xu Z.Y."/>
            <person name="Chen M.L."/>
            <person name="Du X.Y."/>
            <person name="Qiu B.Y."/>
            <person name="Chen P.T."/>
            <person name="Zhang W."/>
            <person name="Slipinski A."/>
            <person name="Escalona H.E."/>
            <person name="Waterhouse R.M."/>
            <person name="Zwick A."/>
            <person name="Pang H."/>
        </authorList>
    </citation>
    <scope>NUCLEOTIDE SEQUENCE [LARGE SCALE GENOMIC DNA]</scope>
    <source>
        <strain evidence="7">SYSU2018</strain>
    </source>
</reference>
<dbReference type="Proteomes" id="UP001516400">
    <property type="component" value="Unassembled WGS sequence"/>
</dbReference>
<dbReference type="PANTHER" id="PTHR45620">
    <property type="entry name" value="PDF RECEPTOR-LIKE PROTEIN-RELATED"/>
    <property type="match status" value="1"/>
</dbReference>
<dbReference type="Gene3D" id="1.20.1070.10">
    <property type="entry name" value="Rhodopsin 7-helix transmembrane proteins"/>
    <property type="match status" value="1"/>
</dbReference>
<dbReference type="GO" id="GO:0016020">
    <property type="term" value="C:membrane"/>
    <property type="evidence" value="ECO:0007669"/>
    <property type="project" value="UniProtKB-SubCell"/>
</dbReference>
<protein>
    <recommendedName>
        <fullName evidence="6">G-protein coupled receptors family 2 profile 2 domain-containing protein</fullName>
    </recommendedName>
</protein>
<accession>A0ABD2N7Z6</accession>
<evidence type="ECO:0000256" key="3">
    <source>
        <dbReference type="ARBA" id="ARBA00022989"/>
    </source>
</evidence>
<dbReference type="EMBL" id="JABFTP020000083">
    <property type="protein sequence ID" value="KAL3274773.1"/>
    <property type="molecule type" value="Genomic_DNA"/>
</dbReference>
<sequence length="459" mass="52703">MATKRCLSDGNWLMKDGLYWTNFTQCYEQNDTKIYITHHEWMNESQLLKEYLPLLKAIKEIGYSVSLITLIIAILIMLGIKKLHCTRNILHIHLFVSFILRASIFLVKAVAFEDGVGLKSDFLDSSNGTYFNVDPMTNNWQCKLLTSLWQYFTMANYSWILMEGLYLYNLIFRALFTDSNGSILGYVIMGWGIPFLVVSPWILARIFKEDTLCWTTTSSKIHLIIEIPTFISNIVNLIFFVRISSVLLKKLKSPLNDDNRKCYMKWAKSTLVLVPLFGINYVLLLGLKYIKNEVVELVWIAGDSLFGSFQGFFAAVLYCFLNGEVKTEIKPFLSTILPYLASSRLFGICFPCKEMFIRPTRGRISICTTLSCSSMYTNGLMHTRCSNSRNKDAHRCQHMKRLSQDAVTSDSAGTSVNMSLNRKQTCLHKMGTHDTSLEISDIEMKQSLEEYSFMLPRQC</sequence>
<organism evidence="7 8">
    <name type="scientific">Cryptolaemus montrouzieri</name>
    <dbReference type="NCBI Taxonomy" id="559131"/>
    <lineage>
        <taxon>Eukaryota</taxon>
        <taxon>Metazoa</taxon>
        <taxon>Ecdysozoa</taxon>
        <taxon>Arthropoda</taxon>
        <taxon>Hexapoda</taxon>
        <taxon>Insecta</taxon>
        <taxon>Pterygota</taxon>
        <taxon>Neoptera</taxon>
        <taxon>Endopterygota</taxon>
        <taxon>Coleoptera</taxon>
        <taxon>Polyphaga</taxon>
        <taxon>Cucujiformia</taxon>
        <taxon>Coccinelloidea</taxon>
        <taxon>Coccinellidae</taxon>
        <taxon>Scymninae</taxon>
        <taxon>Scymnini</taxon>
        <taxon>Cryptolaemus</taxon>
    </lineage>
</organism>
<dbReference type="InterPro" id="IPR017981">
    <property type="entry name" value="GPCR_2-like_7TM"/>
</dbReference>
<feature type="transmembrane region" description="Helical" evidence="5">
    <location>
        <begin position="269"/>
        <end position="291"/>
    </location>
</feature>
<proteinExistence type="predicted"/>
<feature type="transmembrane region" description="Helical" evidence="5">
    <location>
        <begin position="92"/>
        <end position="112"/>
    </location>
</feature>
<feature type="transmembrane region" description="Helical" evidence="5">
    <location>
        <begin position="297"/>
        <end position="321"/>
    </location>
</feature>
<name>A0ABD2N7Z6_9CUCU</name>
<comment type="subcellular location">
    <subcellularLocation>
        <location evidence="1">Membrane</location>
        <topology evidence="1">Multi-pass membrane protein</topology>
    </subcellularLocation>
</comment>
<feature type="transmembrane region" description="Helical" evidence="5">
    <location>
        <begin position="157"/>
        <end position="176"/>
    </location>
</feature>
<evidence type="ECO:0000256" key="5">
    <source>
        <dbReference type="SAM" id="Phobius"/>
    </source>
</evidence>
<keyword evidence="8" id="KW-1185">Reference proteome</keyword>
<dbReference type="InterPro" id="IPR050332">
    <property type="entry name" value="GPCR_2"/>
</dbReference>
<keyword evidence="4 5" id="KW-0472">Membrane</keyword>
<evidence type="ECO:0000256" key="2">
    <source>
        <dbReference type="ARBA" id="ARBA00022692"/>
    </source>
</evidence>
<keyword evidence="2 5" id="KW-0812">Transmembrane</keyword>
<dbReference type="PROSITE" id="PS50261">
    <property type="entry name" value="G_PROTEIN_RECEP_F2_4"/>
    <property type="match status" value="1"/>
</dbReference>
<feature type="transmembrane region" description="Helical" evidence="5">
    <location>
        <begin position="183"/>
        <end position="203"/>
    </location>
</feature>
<evidence type="ECO:0000256" key="4">
    <source>
        <dbReference type="ARBA" id="ARBA00023136"/>
    </source>
</evidence>
<feature type="transmembrane region" description="Helical" evidence="5">
    <location>
        <begin position="61"/>
        <end position="80"/>
    </location>
</feature>
<evidence type="ECO:0000313" key="8">
    <source>
        <dbReference type="Proteomes" id="UP001516400"/>
    </source>
</evidence>
<dbReference type="InterPro" id="IPR000832">
    <property type="entry name" value="GPCR_2_secretin-like"/>
</dbReference>
<dbReference type="PANTHER" id="PTHR45620:SF1">
    <property type="entry name" value="G-PROTEIN COUPLED RECEPTORS FAMILY 2 PROFILE 2 DOMAIN-CONTAINING PROTEIN"/>
    <property type="match status" value="1"/>
</dbReference>
<keyword evidence="3 5" id="KW-1133">Transmembrane helix</keyword>
<dbReference type="AlphaFoldDB" id="A0ABD2N7Z6"/>
<evidence type="ECO:0000256" key="1">
    <source>
        <dbReference type="ARBA" id="ARBA00004141"/>
    </source>
</evidence>
<dbReference type="Pfam" id="PF00002">
    <property type="entry name" value="7tm_2"/>
    <property type="match status" value="1"/>
</dbReference>
<dbReference type="PRINTS" id="PR00249">
    <property type="entry name" value="GPCRSECRETIN"/>
</dbReference>
<comment type="caution">
    <text evidence="7">The sequence shown here is derived from an EMBL/GenBank/DDBJ whole genome shotgun (WGS) entry which is preliminary data.</text>
</comment>
<evidence type="ECO:0000313" key="7">
    <source>
        <dbReference type="EMBL" id="KAL3274773.1"/>
    </source>
</evidence>
<dbReference type="SUPFAM" id="SSF81321">
    <property type="entry name" value="Family A G protein-coupled receptor-like"/>
    <property type="match status" value="1"/>
</dbReference>
<gene>
    <name evidence="7" type="ORF">HHI36_019559</name>
</gene>
<evidence type="ECO:0000259" key="6">
    <source>
        <dbReference type="PROSITE" id="PS50261"/>
    </source>
</evidence>
<feature type="transmembrane region" description="Helical" evidence="5">
    <location>
        <begin position="223"/>
        <end position="248"/>
    </location>
</feature>
<feature type="domain" description="G-protein coupled receptors family 2 profile 2" evidence="6">
    <location>
        <begin position="55"/>
        <end position="322"/>
    </location>
</feature>